<keyword evidence="1" id="KW-1133">Transmembrane helix</keyword>
<protein>
    <recommendedName>
        <fullName evidence="4">DUF4333 domain-containing protein</fullName>
    </recommendedName>
</protein>
<dbReference type="Proteomes" id="UP001501509">
    <property type="component" value="Unassembled WGS sequence"/>
</dbReference>
<evidence type="ECO:0000313" key="2">
    <source>
        <dbReference type="EMBL" id="GAA2605139.1"/>
    </source>
</evidence>
<keyword evidence="3" id="KW-1185">Reference proteome</keyword>
<gene>
    <name evidence="2" type="ORF">GCM10010411_44120</name>
</gene>
<name>A0ABP6CAI9_9ACTN</name>
<sequence length="123" mass="13533">MRRRESVAIAVIVVLAVVGLLASAYPAYEYTRAASVEAELTACAEPDGKRVRCTATWERAGGERCEVRLWANARHQRETGSDHLHVEGCTVRGPFAPAFFAAMLVVLVIVGVIWSVRRLRGRP</sequence>
<dbReference type="EMBL" id="BAAATD010000005">
    <property type="protein sequence ID" value="GAA2605139.1"/>
    <property type="molecule type" value="Genomic_DNA"/>
</dbReference>
<feature type="transmembrane region" description="Helical" evidence="1">
    <location>
        <begin position="95"/>
        <end position="116"/>
    </location>
</feature>
<feature type="transmembrane region" description="Helical" evidence="1">
    <location>
        <begin position="7"/>
        <end position="28"/>
    </location>
</feature>
<proteinExistence type="predicted"/>
<organism evidence="2 3">
    <name type="scientific">Actinomadura fulvescens</name>
    <dbReference type="NCBI Taxonomy" id="46160"/>
    <lineage>
        <taxon>Bacteria</taxon>
        <taxon>Bacillati</taxon>
        <taxon>Actinomycetota</taxon>
        <taxon>Actinomycetes</taxon>
        <taxon>Streptosporangiales</taxon>
        <taxon>Thermomonosporaceae</taxon>
        <taxon>Actinomadura</taxon>
    </lineage>
</organism>
<comment type="caution">
    <text evidence="2">The sequence shown here is derived from an EMBL/GenBank/DDBJ whole genome shotgun (WGS) entry which is preliminary data.</text>
</comment>
<reference evidence="3" key="1">
    <citation type="journal article" date="2019" name="Int. J. Syst. Evol. Microbiol.">
        <title>The Global Catalogue of Microorganisms (GCM) 10K type strain sequencing project: providing services to taxonomists for standard genome sequencing and annotation.</title>
        <authorList>
            <consortium name="The Broad Institute Genomics Platform"/>
            <consortium name="The Broad Institute Genome Sequencing Center for Infectious Disease"/>
            <person name="Wu L."/>
            <person name="Ma J."/>
        </authorList>
    </citation>
    <scope>NUCLEOTIDE SEQUENCE [LARGE SCALE GENOMIC DNA]</scope>
    <source>
        <strain evidence="3">JCM 6833</strain>
    </source>
</reference>
<keyword evidence="1" id="KW-0472">Membrane</keyword>
<evidence type="ECO:0000313" key="3">
    <source>
        <dbReference type="Proteomes" id="UP001501509"/>
    </source>
</evidence>
<evidence type="ECO:0000256" key="1">
    <source>
        <dbReference type="SAM" id="Phobius"/>
    </source>
</evidence>
<evidence type="ECO:0008006" key="4">
    <source>
        <dbReference type="Google" id="ProtNLM"/>
    </source>
</evidence>
<accession>A0ABP6CAI9</accession>
<keyword evidence="1" id="KW-0812">Transmembrane</keyword>